<dbReference type="EMBL" id="SHKW01000008">
    <property type="protein sequence ID" value="RZU29078.1"/>
    <property type="molecule type" value="Genomic_DNA"/>
</dbReference>
<dbReference type="AlphaFoldDB" id="A0A4Q7XY97"/>
<name>A0A4Q7XY97_9BACT</name>
<accession>A0A4Q7XY97</accession>
<proteinExistence type="predicted"/>
<keyword evidence="2" id="KW-1185">Reference proteome</keyword>
<protein>
    <recommendedName>
        <fullName evidence="3">HNH endonuclease</fullName>
    </recommendedName>
</protein>
<comment type="caution">
    <text evidence="1">The sequence shown here is derived from an EMBL/GenBank/DDBJ whole genome shotgun (WGS) entry which is preliminary data.</text>
</comment>
<sequence>MPVCGLCKKEASLRASHIIPAFVFRWLRETSATGFLRSGTNPKVRAQDGLKVPLLCEECEQRFSRLERQFANSIFYPMQRQNVAEVEYADWFLKFCVSISWRILTYAIQRDLIVHFSEAQKRESTQALARWAQFLLDEVAHPGRFEQRLVLLGAIGRAPKGRQFQPNVNRYFMRSVDVDLANSESSAFTFAKIGPFALFGMIEFVERWQGTKITANGGTVGPRQYELPRGIFDYWMERAKHHSQSYRKISAAQQEKLVADIRFNPERFLNSGTFEAMEHDVRMFGRDAFWNHKLESAADE</sequence>
<evidence type="ECO:0008006" key="3">
    <source>
        <dbReference type="Google" id="ProtNLM"/>
    </source>
</evidence>
<reference evidence="1 2" key="1">
    <citation type="submission" date="2019-02" db="EMBL/GenBank/DDBJ databases">
        <title>Genomic Encyclopedia of Archaeal and Bacterial Type Strains, Phase II (KMG-II): from individual species to whole genera.</title>
        <authorList>
            <person name="Goeker M."/>
        </authorList>
    </citation>
    <scope>NUCLEOTIDE SEQUENCE [LARGE SCALE GENOMIC DNA]</scope>
    <source>
        <strain evidence="1 2">DSM 18101</strain>
    </source>
</reference>
<evidence type="ECO:0000313" key="1">
    <source>
        <dbReference type="EMBL" id="RZU29078.1"/>
    </source>
</evidence>
<dbReference type="Proteomes" id="UP000292958">
    <property type="component" value="Unassembled WGS sequence"/>
</dbReference>
<organism evidence="1 2">
    <name type="scientific">Edaphobacter modestus</name>
    <dbReference type="NCBI Taxonomy" id="388466"/>
    <lineage>
        <taxon>Bacteria</taxon>
        <taxon>Pseudomonadati</taxon>
        <taxon>Acidobacteriota</taxon>
        <taxon>Terriglobia</taxon>
        <taxon>Terriglobales</taxon>
        <taxon>Acidobacteriaceae</taxon>
        <taxon>Edaphobacter</taxon>
    </lineage>
</organism>
<gene>
    <name evidence="1" type="ORF">BDD14_6673</name>
</gene>
<evidence type="ECO:0000313" key="2">
    <source>
        <dbReference type="Proteomes" id="UP000292958"/>
    </source>
</evidence>